<accession>A0ABY5NL49</accession>
<gene>
    <name evidence="2" type="ORF">L2X98_22205</name>
</gene>
<feature type="compositionally biased region" description="Low complexity" evidence="1">
    <location>
        <begin position="240"/>
        <end position="262"/>
    </location>
</feature>
<feature type="region of interest" description="Disordered" evidence="1">
    <location>
        <begin position="182"/>
        <end position="269"/>
    </location>
</feature>
<evidence type="ECO:0000313" key="2">
    <source>
        <dbReference type="EMBL" id="UUT35873.1"/>
    </source>
</evidence>
<feature type="compositionally biased region" description="Basic residues" evidence="1">
    <location>
        <begin position="194"/>
        <end position="207"/>
    </location>
</feature>
<evidence type="ECO:0000313" key="3">
    <source>
        <dbReference type="Proteomes" id="UP001054811"/>
    </source>
</evidence>
<name>A0ABY5NL49_9MICO</name>
<organism evidence="2 3">
    <name type="scientific">Microbacterium elymi</name>
    <dbReference type="NCBI Taxonomy" id="2909587"/>
    <lineage>
        <taxon>Bacteria</taxon>
        <taxon>Bacillati</taxon>
        <taxon>Actinomycetota</taxon>
        <taxon>Actinomycetes</taxon>
        <taxon>Micrococcales</taxon>
        <taxon>Microbacteriaceae</taxon>
        <taxon>Microbacterium</taxon>
    </lineage>
</organism>
<dbReference type="Proteomes" id="UP001054811">
    <property type="component" value="Chromosome"/>
</dbReference>
<dbReference type="EMBL" id="CP091139">
    <property type="protein sequence ID" value="UUT35873.1"/>
    <property type="molecule type" value="Genomic_DNA"/>
</dbReference>
<keyword evidence="3" id="KW-1185">Reference proteome</keyword>
<evidence type="ECO:0000256" key="1">
    <source>
        <dbReference type="SAM" id="MobiDB-lite"/>
    </source>
</evidence>
<reference evidence="2" key="1">
    <citation type="submission" date="2022-01" db="EMBL/GenBank/DDBJ databases">
        <title>Microbacterium eymi and Microbacterium rhizovicinus sp. nov., isolated from the rhizospheric soil of Elymus tsukushiensis, a plant native to the Dokdo Islands, Republic of Korea.</title>
        <authorList>
            <person name="Hwang Y.J."/>
        </authorList>
    </citation>
    <scope>NUCLEOTIDE SEQUENCE</scope>
    <source>
        <strain evidence="2">KUDC0405</strain>
    </source>
</reference>
<dbReference type="RefSeq" id="WP_259612504.1">
    <property type="nucleotide sequence ID" value="NZ_CP091139.2"/>
</dbReference>
<sequence>MLLPAEIDTPPFGIGQQPSEARQVDVLNVFDDGSFADHTGDLTSTALTGFGMGPGVTYTGRTSFGEPGSYPGGISYGTITVDANGDFVTDASKTTIEVLNIMLGQGNDTLTIHSTMIPGPDQPADDKLPVGIPALHGGLTLVQGGGNALLAGDRHVHLGARHRRHRHPDPHRRRVVARRRLRGRPAHHAAGQRGLRRLHDHRVRRHRRADDACAGPLWALRPPAPWPARSRSTTPRRPRPATCASAATTSSSWTAPASAPVRPARPRRS</sequence>
<proteinExistence type="predicted"/>
<feature type="compositionally biased region" description="Low complexity" evidence="1">
    <location>
        <begin position="212"/>
        <end position="233"/>
    </location>
</feature>
<protein>
    <submittedName>
        <fullName evidence="2">Uncharacterized protein</fullName>
    </submittedName>
</protein>